<dbReference type="GeneID" id="74942806"/>
<evidence type="ECO:0000313" key="1">
    <source>
        <dbReference type="EMBL" id="UWM56656.1"/>
    </source>
</evidence>
<protein>
    <submittedName>
        <fullName evidence="1">Uncharacterized protein</fullName>
    </submittedName>
</protein>
<organism evidence="1 2">
    <name type="scientific">Salinirubellus salinus</name>
    <dbReference type="NCBI Taxonomy" id="1364945"/>
    <lineage>
        <taxon>Archaea</taxon>
        <taxon>Methanobacteriati</taxon>
        <taxon>Methanobacteriota</taxon>
        <taxon>Stenosarchaea group</taxon>
        <taxon>Halobacteria</taxon>
        <taxon>Halobacteriales</taxon>
        <taxon>Natronomonadaceae</taxon>
        <taxon>Salinirubellus</taxon>
    </lineage>
</organism>
<dbReference type="EMBL" id="CP104003">
    <property type="protein sequence ID" value="UWM56656.1"/>
    <property type="molecule type" value="Genomic_DNA"/>
</dbReference>
<dbReference type="KEGG" id="ssai:N0B31_10250"/>
<dbReference type="Proteomes" id="UP001057580">
    <property type="component" value="Chromosome"/>
</dbReference>
<name>A0A9E7UA55_9EURY</name>
<gene>
    <name evidence="1" type="ORF">N0B31_10250</name>
</gene>
<sequence length="105" mass="11481">MQQIDVPSRAAFALERAVVDAVQERAEDYEPDTVARTATAIGDYVGHERTPPSELPDELVLLFSGYASSGLREGATESEVQMLMYALALYVSHRGFDGIDDAPVY</sequence>
<evidence type="ECO:0000313" key="2">
    <source>
        <dbReference type="Proteomes" id="UP001057580"/>
    </source>
</evidence>
<dbReference type="RefSeq" id="WP_260643770.1">
    <property type="nucleotide sequence ID" value="NZ_CP104003.1"/>
</dbReference>
<dbReference type="AlphaFoldDB" id="A0A9E7UA55"/>
<reference evidence="1" key="1">
    <citation type="submission" date="2022-09" db="EMBL/GenBank/DDBJ databases">
        <title>Diverse halophilic archaea isolated from saline environments.</title>
        <authorList>
            <person name="Cui H.-L."/>
        </authorList>
    </citation>
    <scope>NUCLEOTIDE SEQUENCE</scope>
    <source>
        <strain evidence="1">ZS-35-S2</strain>
    </source>
</reference>
<accession>A0A9E7UA55</accession>
<proteinExistence type="predicted"/>
<keyword evidence="2" id="KW-1185">Reference proteome</keyword>